<gene>
    <name evidence="4" type="ORF">M23134_07680</name>
</gene>
<keyword evidence="1" id="KW-0540">Nuclease</keyword>
<dbReference type="EMBL" id="AAWS01000042">
    <property type="protein sequence ID" value="EAY25868.1"/>
    <property type="molecule type" value="Genomic_DNA"/>
</dbReference>
<evidence type="ECO:0000256" key="1">
    <source>
        <dbReference type="ARBA" id="ARBA00022722"/>
    </source>
</evidence>
<dbReference type="OrthoDB" id="9803442at2"/>
<evidence type="ECO:0000313" key="4">
    <source>
        <dbReference type="EMBL" id="EAY25868.1"/>
    </source>
</evidence>
<dbReference type="InterPro" id="IPR016191">
    <property type="entry name" value="Ribonuclease/ribotoxin"/>
</dbReference>
<feature type="region of interest" description="Disordered" evidence="3">
    <location>
        <begin position="1"/>
        <end position="78"/>
    </location>
</feature>
<feature type="compositionally biased region" description="Polar residues" evidence="3">
    <location>
        <begin position="55"/>
        <end position="78"/>
    </location>
</feature>
<feature type="region of interest" description="Disordered" evidence="3">
    <location>
        <begin position="442"/>
        <end position="463"/>
    </location>
</feature>
<keyword evidence="5" id="KW-1185">Reference proteome</keyword>
<organism evidence="4 5">
    <name type="scientific">Microscilla marina ATCC 23134</name>
    <dbReference type="NCBI Taxonomy" id="313606"/>
    <lineage>
        <taxon>Bacteria</taxon>
        <taxon>Pseudomonadati</taxon>
        <taxon>Bacteroidota</taxon>
        <taxon>Cytophagia</taxon>
        <taxon>Cytophagales</taxon>
        <taxon>Microscillaceae</taxon>
        <taxon>Microscilla</taxon>
    </lineage>
</organism>
<dbReference type="RefSeq" id="WP_002702072.1">
    <property type="nucleotide sequence ID" value="NZ_AAWS01000042.1"/>
</dbReference>
<sequence>MQSKISNQTEDSQKIEQTNAKQPQAFIQSKQGQQPAIQAKQQLVTTTKPPIIQAKQRTVSTKQQNIQRKSTSKPESIAQTMGNQYGVDTSDLKIKQNSPFPNTVGADATIQGKNIDFAPGKDTEQNIKHEVGHYIVNTQRGTPPKANKTVNGQPVNTTDEKAADQIADTPLQMKTEGGNISSEISLSAPMQLKQGGENEVIQRVMSRGSGWGVFGWTGGEVGKQKWDDIVALNQEINNVAMQPRDRRTLNNIEAKVVNYANADTVIQNLRILKDTITKRSLSNNLGQLVTSLTSHNYYMFLSSFTSESKEKSFNSVKDEVRELSQWLDGLDSDLTNTTQIKLNQAIGEANSLLDVFQFFKDDAMAQANQENFQIDGMKMTLDDYVTDTKRLRIDKRVTEQRKVFSSTLNETTSSHNDLLGSDKMQQLEKQSNDIGQHYDTALEKHREEERIKEEKKRKQQEKDELWRKWQKADKANKTRISNPPLYIQLKKLTGEDPFVLAEILAKVTIGAEGRLTQCLSRVNVTNSTEKADFLALLDRDANISYLHNLLAAIGKNQGGNLLKLLNATKSGHEDQLLQLLELNQDDSIDPLVTLLQRQNKSAKKVLKLLNKEGKASDVINVLGHNHVKTMKVAPNTEVDEGATFTKAEGLLKHKGSAKDTHDILSGGVSYADTEELLKLNKILDQGAEAAYVYNHGGVRPSKTRIEAVVYVLGLRRPKDVKAYLRAGHSFNQIHDKLETNNNQTFWTANKTCLANQVATEPSGTSLASIKTNSIRRKVYAHGGINSNTNTGQRFGNHGGTDNKGSIVMLLPDGVNYTEYDIVPYTGPDRGTKRVVSGGGNNYYTTDHYGTFRKF</sequence>
<accession>A1ZUW4</accession>
<reference evidence="4 5" key="1">
    <citation type="submission" date="2007-01" db="EMBL/GenBank/DDBJ databases">
        <authorList>
            <person name="Haygood M."/>
            <person name="Podell S."/>
            <person name="Anderson C."/>
            <person name="Hopkinson B."/>
            <person name="Roe K."/>
            <person name="Barbeau K."/>
            <person name="Gaasterland T."/>
            <person name="Ferriera S."/>
            <person name="Johnson J."/>
            <person name="Kravitz S."/>
            <person name="Beeson K."/>
            <person name="Sutton G."/>
            <person name="Rogers Y.-H."/>
            <person name="Friedman R."/>
            <person name="Frazier M."/>
            <person name="Venter J.C."/>
        </authorList>
    </citation>
    <scope>NUCLEOTIDE SEQUENCE [LARGE SCALE GENOMIC DNA]</scope>
    <source>
        <strain evidence="4 5">ATCC 23134</strain>
    </source>
</reference>
<comment type="caution">
    <text evidence="4">The sequence shown here is derived from an EMBL/GenBank/DDBJ whole genome shotgun (WGS) entry which is preliminary data.</text>
</comment>
<evidence type="ECO:0000313" key="5">
    <source>
        <dbReference type="Proteomes" id="UP000004095"/>
    </source>
</evidence>
<proteinExistence type="predicted"/>
<evidence type="ECO:0000256" key="3">
    <source>
        <dbReference type="SAM" id="MobiDB-lite"/>
    </source>
</evidence>
<name>A1ZUW4_MICM2</name>
<keyword evidence="2" id="KW-0378">Hydrolase</keyword>
<dbReference type="GO" id="GO:0004521">
    <property type="term" value="F:RNA endonuclease activity"/>
    <property type="evidence" value="ECO:0007669"/>
    <property type="project" value="InterPro"/>
</dbReference>
<evidence type="ECO:0000256" key="2">
    <source>
        <dbReference type="ARBA" id="ARBA00022801"/>
    </source>
</evidence>
<dbReference type="GO" id="GO:0016787">
    <property type="term" value="F:hydrolase activity"/>
    <property type="evidence" value="ECO:0007669"/>
    <property type="project" value="UniProtKB-KW"/>
</dbReference>
<feature type="compositionally biased region" description="Low complexity" evidence="3">
    <location>
        <begin position="30"/>
        <end position="42"/>
    </location>
</feature>
<evidence type="ECO:0008006" key="6">
    <source>
        <dbReference type="Google" id="ProtNLM"/>
    </source>
</evidence>
<dbReference type="Gene3D" id="3.10.450.30">
    <property type="entry name" value="Microbial ribonucleases"/>
    <property type="match status" value="1"/>
</dbReference>
<dbReference type="SUPFAM" id="SSF53933">
    <property type="entry name" value="Microbial ribonucleases"/>
    <property type="match status" value="1"/>
</dbReference>
<dbReference type="Proteomes" id="UP000004095">
    <property type="component" value="Unassembled WGS sequence"/>
</dbReference>
<dbReference type="AlphaFoldDB" id="A1ZUW4"/>
<dbReference type="InterPro" id="IPR000026">
    <property type="entry name" value="N1-like"/>
</dbReference>
<feature type="compositionally biased region" description="Polar residues" evidence="3">
    <location>
        <begin position="1"/>
        <end position="29"/>
    </location>
</feature>
<dbReference type="GO" id="GO:0003723">
    <property type="term" value="F:RNA binding"/>
    <property type="evidence" value="ECO:0007669"/>
    <property type="project" value="InterPro"/>
</dbReference>
<dbReference type="Pfam" id="PF00545">
    <property type="entry name" value="Ribonuclease"/>
    <property type="match status" value="1"/>
</dbReference>
<protein>
    <recommendedName>
        <fullName evidence="6">DUF4157 domain-containing protein</fullName>
    </recommendedName>
</protein>